<feature type="compositionally biased region" description="Polar residues" evidence="1">
    <location>
        <begin position="193"/>
        <end position="203"/>
    </location>
</feature>
<accession>A0A5M8PK92</accession>
<feature type="region of interest" description="Disordered" evidence="1">
    <location>
        <begin position="27"/>
        <end position="139"/>
    </location>
</feature>
<protein>
    <submittedName>
        <fullName evidence="3">Uncharacterized protein</fullName>
    </submittedName>
</protein>
<name>A0A5M8PK92_9LECA</name>
<evidence type="ECO:0000256" key="2">
    <source>
        <dbReference type="SAM" id="Phobius"/>
    </source>
</evidence>
<gene>
    <name evidence="3" type="ORF">FRX48_06779</name>
</gene>
<feature type="transmembrane region" description="Helical" evidence="2">
    <location>
        <begin position="288"/>
        <end position="307"/>
    </location>
</feature>
<sequence length="643" mass="72282">MPDDPNYPDSKWTSPTSTEDILREMRMIGMEESSSSSQPARLAAQPKAAVKAGDTQAQKPSVTAQKHLDQPHTIEKDSPTLPQPREAASKVSQSISEYPSQTSSPDRYSAALPDNTSGGSHHRRNSSENVSTAGSNRPCRTRRACLPEIKEIGTPSFIHLAASLDSQSTGATQGTTPQFDHWTSDTTEGRSIGDSSEYQSISDASEARESADPFVPTSERLNSPAIFYALLEATFQHLLDAYTAILLWSIGTLPHLMDAYTVILFWLIGTVQHLMNTYTVMLSWVIRYNWRLVPLILLALCFLLSWIGDMTYKKSAKHVTRSIVCRTSLFKSLDPCTFIVPSTSTFEPPTPILEEDIHHVEAARQAAAYQAAAHPTVVHQAAAQQTISLQDAAHQAVFLVKNLAITSELFIISRQLQDVHDKLFLFNLKADDPGLKHLSDNFLRHSKVLRTEFRGFLANVTMEIQWIDLHTTTYLQSLVNSAMKQLSAHIQFTESFNGVYDSLYSLTAEVDEITSFRERRKSRFWLLKWLDWLLEWFLPSSGQNRNMSNQKTMNLELLKTYLDQAAPKLADAKQELEETLNTLTVLLKSALTKKKEMTSREFSTVDRVWNEVQSILKKCIDIRGVSASLRELRHQHSANTQNP</sequence>
<reference evidence="3 4" key="1">
    <citation type="submission" date="2019-09" db="EMBL/GenBank/DDBJ databases">
        <title>The hologenome of the rock-dwelling lichen Lasallia pustulata.</title>
        <authorList>
            <person name="Greshake Tzovaras B."/>
            <person name="Segers F."/>
            <person name="Bicker A."/>
            <person name="Dal Grande F."/>
            <person name="Otte J."/>
            <person name="Hankeln T."/>
            <person name="Schmitt I."/>
            <person name="Ebersberger I."/>
        </authorList>
    </citation>
    <scope>NUCLEOTIDE SEQUENCE [LARGE SCALE GENOMIC DNA]</scope>
    <source>
        <strain evidence="3">A1-1</strain>
    </source>
</reference>
<dbReference type="OrthoDB" id="10621837at2759"/>
<dbReference type="EMBL" id="VXIT01000011">
    <property type="protein sequence ID" value="KAA6409226.1"/>
    <property type="molecule type" value="Genomic_DNA"/>
</dbReference>
<feature type="transmembrane region" description="Helical" evidence="2">
    <location>
        <begin position="245"/>
        <end position="268"/>
    </location>
</feature>
<evidence type="ECO:0000313" key="3">
    <source>
        <dbReference type="EMBL" id="KAA6409226.1"/>
    </source>
</evidence>
<keyword evidence="2" id="KW-1133">Transmembrane helix</keyword>
<proteinExistence type="predicted"/>
<feature type="compositionally biased region" description="Basic and acidic residues" evidence="1">
    <location>
        <begin position="66"/>
        <end position="78"/>
    </location>
</feature>
<feature type="compositionally biased region" description="Polar residues" evidence="1">
    <location>
        <begin position="168"/>
        <end position="178"/>
    </location>
</feature>
<organism evidence="3 4">
    <name type="scientific">Lasallia pustulata</name>
    <dbReference type="NCBI Taxonomy" id="136370"/>
    <lineage>
        <taxon>Eukaryota</taxon>
        <taxon>Fungi</taxon>
        <taxon>Dikarya</taxon>
        <taxon>Ascomycota</taxon>
        <taxon>Pezizomycotina</taxon>
        <taxon>Lecanoromycetes</taxon>
        <taxon>OSLEUM clade</taxon>
        <taxon>Umbilicariomycetidae</taxon>
        <taxon>Umbilicariales</taxon>
        <taxon>Umbilicariaceae</taxon>
        <taxon>Lasallia</taxon>
    </lineage>
</organism>
<dbReference type="AlphaFoldDB" id="A0A5M8PK92"/>
<feature type="compositionally biased region" description="Polar residues" evidence="1">
    <location>
        <begin position="90"/>
        <end position="106"/>
    </location>
</feature>
<evidence type="ECO:0000256" key="1">
    <source>
        <dbReference type="SAM" id="MobiDB-lite"/>
    </source>
</evidence>
<keyword evidence="2" id="KW-0812">Transmembrane</keyword>
<feature type="region of interest" description="Disordered" evidence="1">
    <location>
        <begin position="168"/>
        <end position="216"/>
    </location>
</feature>
<dbReference type="Proteomes" id="UP000324767">
    <property type="component" value="Unassembled WGS sequence"/>
</dbReference>
<feature type="compositionally biased region" description="Polar residues" evidence="1">
    <location>
        <begin position="55"/>
        <end position="64"/>
    </location>
</feature>
<evidence type="ECO:0000313" key="4">
    <source>
        <dbReference type="Proteomes" id="UP000324767"/>
    </source>
</evidence>
<comment type="caution">
    <text evidence="3">The sequence shown here is derived from an EMBL/GenBank/DDBJ whole genome shotgun (WGS) entry which is preliminary data.</text>
</comment>
<keyword evidence="2" id="KW-0472">Membrane</keyword>